<evidence type="ECO:0000256" key="1">
    <source>
        <dbReference type="ARBA" id="ARBA00022723"/>
    </source>
</evidence>
<dbReference type="PANTHER" id="PTHR24099:SF15">
    <property type="entry name" value="E3 UBIQUITIN-PROTEIN LIGASE TRIM9"/>
    <property type="match status" value="1"/>
</dbReference>
<keyword evidence="4" id="KW-0175">Coiled coil</keyword>
<dbReference type="PROSITE" id="PS50119">
    <property type="entry name" value="ZF_BBOX"/>
    <property type="match status" value="1"/>
</dbReference>
<proteinExistence type="predicted"/>
<reference evidence="10 11" key="1">
    <citation type="journal article" date="2022" name="Front. Cell. Infect. Microbiol.">
        <title>The Genomes of Two Strains of Taenia crassiceps the Animal Model for the Study of Human Cysticercosis.</title>
        <authorList>
            <person name="Bobes R.J."/>
            <person name="Estrada K."/>
            <person name="Rios-Valencia D.G."/>
            <person name="Calderon-Gallegos A."/>
            <person name="de la Torre P."/>
            <person name="Carrero J.C."/>
            <person name="Sanchez-Flores A."/>
            <person name="Laclette J.P."/>
        </authorList>
    </citation>
    <scope>NUCLEOTIDE SEQUENCE [LARGE SCALE GENOMIC DNA]</scope>
    <source>
        <strain evidence="10">WFUcys</strain>
    </source>
</reference>
<dbReference type="InterPro" id="IPR058030">
    <property type="entry name" value="TRIM8/14/16/25/29/45/65_CC"/>
</dbReference>
<organism evidence="10 11">
    <name type="scientific">Taenia crassiceps</name>
    <dbReference type="NCBI Taxonomy" id="6207"/>
    <lineage>
        <taxon>Eukaryota</taxon>
        <taxon>Metazoa</taxon>
        <taxon>Spiralia</taxon>
        <taxon>Lophotrochozoa</taxon>
        <taxon>Platyhelminthes</taxon>
        <taxon>Cestoda</taxon>
        <taxon>Eucestoda</taxon>
        <taxon>Cyclophyllidea</taxon>
        <taxon>Taeniidae</taxon>
        <taxon>Taenia</taxon>
    </lineage>
</organism>
<dbReference type="Pfam" id="PF22586">
    <property type="entry name" value="ANCHR-like_BBOX"/>
    <property type="match status" value="1"/>
</dbReference>
<dbReference type="InterPro" id="IPR003961">
    <property type="entry name" value="FN3_dom"/>
</dbReference>
<dbReference type="Pfam" id="PF00622">
    <property type="entry name" value="SPRY"/>
    <property type="match status" value="1"/>
</dbReference>
<dbReference type="SUPFAM" id="SSF57850">
    <property type="entry name" value="RING/U-box"/>
    <property type="match status" value="1"/>
</dbReference>
<dbReference type="CDD" id="cd19756">
    <property type="entry name" value="Bbox2"/>
    <property type="match status" value="1"/>
</dbReference>
<evidence type="ECO:0000259" key="7">
    <source>
        <dbReference type="PROSITE" id="PS50119"/>
    </source>
</evidence>
<evidence type="ECO:0000256" key="2">
    <source>
        <dbReference type="ARBA" id="ARBA00022771"/>
    </source>
</evidence>
<dbReference type="CDD" id="cd00063">
    <property type="entry name" value="FN3"/>
    <property type="match status" value="1"/>
</dbReference>
<dbReference type="InterPro" id="IPR003649">
    <property type="entry name" value="Bbox_C"/>
</dbReference>
<dbReference type="InterPro" id="IPR036116">
    <property type="entry name" value="FN3_sf"/>
</dbReference>
<keyword evidence="2 5" id="KW-0863">Zinc-finger</keyword>
<dbReference type="Gene3D" id="1.20.5.170">
    <property type="match status" value="1"/>
</dbReference>
<dbReference type="PROSITE" id="PS50853">
    <property type="entry name" value="FN3"/>
    <property type="match status" value="1"/>
</dbReference>
<evidence type="ECO:0000259" key="9">
    <source>
        <dbReference type="PROSITE" id="PS50853"/>
    </source>
</evidence>
<dbReference type="Pfam" id="PF25600">
    <property type="entry name" value="TRIM_CC"/>
    <property type="match status" value="1"/>
</dbReference>
<dbReference type="Proteomes" id="UP001651158">
    <property type="component" value="Unassembled WGS sequence"/>
</dbReference>
<feature type="region of interest" description="Disordered" evidence="6">
    <location>
        <begin position="1"/>
        <end position="24"/>
    </location>
</feature>
<dbReference type="InterPro" id="IPR013320">
    <property type="entry name" value="ConA-like_dom_sf"/>
</dbReference>
<evidence type="ECO:0000313" key="10">
    <source>
        <dbReference type="EMBL" id="KAL5108534.1"/>
    </source>
</evidence>
<dbReference type="SMART" id="SM00502">
    <property type="entry name" value="BBC"/>
    <property type="match status" value="1"/>
</dbReference>
<feature type="compositionally biased region" description="Polar residues" evidence="6">
    <location>
        <begin position="107"/>
        <end position="127"/>
    </location>
</feature>
<dbReference type="Gene3D" id="3.30.40.10">
    <property type="entry name" value="Zinc/RING finger domain, C3HC4 (zinc finger)"/>
    <property type="match status" value="1"/>
</dbReference>
<comment type="caution">
    <text evidence="10">The sequence shown here is derived from an EMBL/GenBank/DDBJ whole genome shotgun (WGS) entry which is preliminary data.</text>
</comment>
<dbReference type="InterPro" id="IPR043136">
    <property type="entry name" value="B30.2/SPRY_sf"/>
</dbReference>
<feature type="domain" description="Fibronectin type-III" evidence="9">
    <location>
        <begin position="638"/>
        <end position="731"/>
    </location>
</feature>
<protein>
    <submittedName>
        <fullName evidence="10">E3 ubiquitin-protein ligase TRIM9</fullName>
    </submittedName>
</protein>
<feature type="domain" description="B30.2/SPRY" evidence="8">
    <location>
        <begin position="703"/>
        <end position="898"/>
    </location>
</feature>
<evidence type="ECO:0000259" key="8">
    <source>
        <dbReference type="PROSITE" id="PS50188"/>
    </source>
</evidence>
<feature type="compositionally biased region" description="Low complexity" evidence="6">
    <location>
        <begin position="1"/>
        <end position="21"/>
    </location>
</feature>
<dbReference type="InterPro" id="IPR001870">
    <property type="entry name" value="B30.2/SPRY"/>
</dbReference>
<keyword evidence="1" id="KW-0479">Metal-binding</keyword>
<dbReference type="PANTHER" id="PTHR24099">
    <property type="entry name" value="E3 UBIQUITIN-PROTEIN LIGASE TRIM36-RELATED"/>
    <property type="match status" value="1"/>
</dbReference>
<evidence type="ECO:0000313" key="11">
    <source>
        <dbReference type="Proteomes" id="UP001651158"/>
    </source>
</evidence>
<sequence length="941" mass="101973">MSPNRSSTLSSSGPPSSTIRSQPGLAKMDPELRCPTCSRYFLSPILLPCGHSLCASCAVNALRPVSDTTVSAALQAIISASEASTASQKRPSTTTFEAIIHNEPNLEGSSSTVSGASHGGTDSDQQSIVSEADSGVVMASRAGIYAGRLPTIICPNLLGFVHITHPSTVSQQVIQSLTNGLACPLCHRIVALMDEKGINHLPRNRALERVLAKLVGEEAVTSSLHPDNPARQGVPICQLCDEPDPLNMDPLSIGGARIGESGTSQSGTPATVWCEQCSIFYCEECRERCHPKRGPLLKHGLHPAATGAEIVRQKRQNQPPVCPTHPHEPASLFCIACRVAICNDCVLPDTLHTTCIRTPNSYGQHAHSEVQSLHNYCKHKKVRSLNRRAEENEEEEEEGSELSLFQVYLALGCCSGNLGPQHPLVTELSQVLQALSEKARAGTQHIQQLRSISETVMKSAKRAEEDATVKFDCLIQTIEAKKAELISAIKEERDRKLGALKEQIHQCTSKLTRSTGLIQFCIEMLKENDAFSFLLVSQSLINRALHTEQSFLHAIETPPAVVQYCPRTQPTTASGQSHPSTPAHWVKGRSAPLAHSSFVSLMQLDAIHKVISDLSLHEGIDDQLIDCSASSASSDCEVPNAPVFRAEECLSEGNIITLVWQPCPGFGIDYYTLEIDDGAGGAFRKVYRGIETMCTIEGLHFKSMYRARVKAHNQSGYSAYSDRLVIQTSTHSWFHMDPSRSSVGGLQFSNSNRSLTCQSMEDCVALASTGLSRGIHYWEFVIDRLDAGGQPSFGIAKSDCNKEAMLGHDARAWAMYIDQKRSWFLHNGEHFERTDGGISVGSVIGVRLDCERGSLAYYLDDEPHGPIAFTGLSTGVYYPAISLNRDVQVTLRSGLEPPSSDSEDSDENTSPCPPLTSASVTAPALALTRPLSGKSNQSGPS</sequence>
<dbReference type="CDD" id="cd12889">
    <property type="entry name" value="SPRY_PRY_TRIM67_9"/>
    <property type="match status" value="1"/>
</dbReference>
<dbReference type="EMBL" id="JAKROA010000003">
    <property type="protein sequence ID" value="KAL5108534.1"/>
    <property type="molecule type" value="Genomic_DNA"/>
</dbReference>
<gene>
    <name evidence="10" type="ORF">TcWFU_001783</name>
</gene>
<dbReference type="SUPFAM" id="SSF57845">
    <property type="entry name" value="B-box zinc-binding domain"/>
    <property type="match status" value="1"/>
</dbReference>
<dbReference type="SUPFAM" id="SSF49899">
    <property type="entry name" value="Concanavalin A-like lectins/glucanases"/>
    <property type="match status" value="1"/>
</dbReference>
<dbReference type="Gene3D" id="4.10.830.40">
    <property type="match status" value="1"/>
</dbReference>
<dbReference type="Gene3D" id="2.60.120.920">
    <property type="match status" value="1"/>
</dbReference>
<dbReference type="Gene3D" id="3.30.160.60">
    <property type="entry name" value="Classic Zinc Finger"/>
    <property type="match status" value="1"/>
</dbReference>
<dbReference type="InterPro" id="IPR001841">
    <property type="entry name" value="Znf_RING"/>
</dbReference>
<keyword evidence="3" id="KW-0862">Zinc</keyword>
<keyword evidence="11" id="KW-1185">Reference proteome</keyword>
<evidence type="ECO:0000256" key="4">
    <source>
        <dbReference type="ARBA" id="ARBA00023054"/>
    </source>
</evidence>
<dbReference type="InterPro" id="IPR000315">
    <property type="entry name" value="Znf_B-box"/>
</dbReference>
<feature type="region of interest" description="Disordered" evidence="6">
    <location>
        <begin position="893"/>
        <end position="941"/>
    </location>
</feature>
<dbReference type="Gene3D" id="2.60.40.10">
    <property type="entry name" value="Immunoglobulins"/>
    <property type="match status" value="1"/>
</dbReference>
<dbReference type="SMART" id="SM00184">
    <property type="entry name" value="RING"/>
    <property type="match status" value="1"/>
</dbReference>
<name>A0ABR4QGE7_9CEST</name>
<dbReference type="InterPro" id="IPR013083">
    <property type="entry name" value="Znf_RING/FYVE/PHD"/>
</dbReference>
<dbReference type="Pfam" id="PF00643">
    <property type="entry name" value="zf-B_box"/>
    <property type="match status" value="1"/>
</dbReference>
<feature type="domain" description="B box-type" evidence="7">
    <location>
        <begin position="317"/>
        <end position="370"/>
    </location>
</feature>
<evidence type="ECO:0000256" key="3">
    <source>
        <dbReference type="ARBA" id="ARBA00022833"/>
    </source>
</evidence>
<dbReference type="SMART" id="SM00336">
    <property type="entry name" value="BBOX"/>
    <property type="match status" value="2"/>
</dbReference>
<evidence type="ECO:0000256" key="6">
    <source>
        <dbReference type="SAM" id="MobiDB-lite"/>
    </source>
</evidence>
<accession>A0ABR4QGE7</accession>
<dbReference type="InterPro" id="IPR003877">
    <property type="entry name" value="SPRY_dom"/>
</dbReference>
<dbReference type="SMART" id="SM00449">
    <property type="entry name" value="SPRY"/>
    <property type="match status" value="1"/>
</dbReference>
<dbReference type="SUPFAM" id="SSF49265">
    <property type="entry name" value="Fibronectin type III"/>
    <property type="match status" value="1"/>
</dbReference>
<dbReference type="PROSITE" id="PS50188">
    <property type="entry name" value="B302_SPRY"/>
    <property type="match status" value="1"/>
</dbReference>
<evidence type="ECO:0000256" key="5">
    <source>
        <dbReference type="PROSITE-ProRule" id="PRU00024"/>
    </source>
</evidence>
<feature type="region of interest" description="Disordered" evidence="6">
    <location>
        <begin position="105"/>
        <end position="127"/>
    </location>
</feature>
<dbReference type="InterPro" id="IPR013783">
    <property type="entry name" value="Ig-like_fold"/>
</dbReference>
<dbReference type="InterPro" id="IPR050617">
    <property type="entry name" value="E3_ligase_FN3/SPRY"/>
</dbReference>